<keyword evidence="17" id="KW-0732">Signal</keyword>
<keyword evidence="17" id="KW-0376">Hydrogen peroxide</keyword>
<comment type="similarity">
    <text evidence="17">Belongs to the peroxidase family. Classical plant (class III) peroxidase subfamily.</text>
</comment>
<comment type="function">
    <text evidence="17">Removal of H(2)O(2), oxidation of toxic reductants, biosynthesis and degradation of lignin, suberization, auxin catabolism, response to environmental stresses such as wounding, pathogen attack and oxidative stress.</text>
</comment>
<dbReference type="InterPro" id="IPR000823">
    <property type="entry name" value="Peroxidase_pln"/>
</dbReference>
<keyword evidence="7 14" id="KW-0106">Calcium</keyword>
<dbReference type="FunFam" id="1.10.420.10:FF:000006">
    <property type="entry name" value="Peroxidase"/>
    <property type="match status" value="1"/>
</dbReference>
<evidence type="ECO:0000256" key="16">
    <source>
        <dbReference type="PIRSR" id="PIRSR600823-5"/>
    </source>
</evidence>
<feature type="binding site" evidence="14">
    <location>
        <position position="69"/>
    </location>
    <ligand>
        <name>Ca(2+)</name>
        <dbReference type="ChEBI" id="CHEBI:29108"/>
        <label>1</label>
    </ligand>
</feature>
<dbReference type="InterPro" id="IPR033905">
    <property type="entry name" value="Secretory_peroxidase"/>
</dbReference>
<feature type="binding site" evidence="14">
    <location>
        <position position="71"/>
    </location>
    <ligand>
        <name>Ca(2+)</name>
        <dbReference type="ChEBI" id="CHEBI:29108"/>
        <label>1</label>
    </ligand>
</feature>
<dbReference type="InterPro" id="IPR019793">
    <property type="entry name" value="Peroxidases_heam-ligand_BS"/>
</dbReference>
<comment type="cofactor">
    <cofactor evidence="14 17">
        <name>Ca(2+)</name>
        <dbReference type="ChEBI" id="CHEBI:29108"/>
    </cofactor>
    <text evidence="14 17">Binds 2 calcium ions per subunit.</text>
</comment>
<organism evidence="20">
    <name type="scientific">Selaginella moellendorffii</name>
    <name type="common">Spikemoss</name>
    <dbReference type="NCBI Taxonomy" id="88036"/>
    <lineage>
        <taxon>Eukaryota</taxon>
        <taxon>Viridiplantae</taxon>
        <taxon>Streptophyta</taxon>
        <taxon>Embryophyta</taxon>
        <taxon>Tracheophyta</taxon>
        <taxon>Lycopodiopsida</taxon>
        <taxon>Selaginellales</taxon>
        <taxon>Selaginellaceae</taxon>
        <taxon>Selaginella</taxon>
    </lineage>
</organism>
<evidence type="ECO:0000256" key="8">
    <source>
        <dbReference type="ARBA" id="ARBA00023002"/>
    </source>
</evidence>
<keyword evidence="10 16" id="KW-1015">Disulfide bond</keyword>
<keyword evidence="17" id="KW-0964">Secreted</keyword>
<accession>D8R0F6</accession>
<dbReference type="GO" id="GO:0006979">
    <property type="term" value="P:response to oxidative stress"/>
    <property type="evidence" value="ECO:0007669"/>
    <property type="project" value="UniProtKB-UniRule"/>
</dbReference>
<feature type="binding site" evidence="14">
    <location>
        <position position="67"/>
    </location>
    <ligand>
        <name>Ca(2+)</name>
        <dbReference type="ChEBI" id="CHEBI:29108"/>
        <label>1</label>
    </ligand>
</feature>
<dbReference type="Gramene" id="EFJ34576">
    <property type="protein sequence ID" value="EFJ34576"/>
    <property type="gene ID" value="SELMODRAFT_81737"/>
</dbReference>
<feature type="domain" description="Plant heme peroxidase family profile" evidence="18">
    <location>
        <begin position="22"/>
        <end position="319"/>
    </location>
</feature>
<dbReference type="GO" id="GO:0009505">
    <property type="term" value="C:plant-type cell wall"/>
    <property type="evidence" value="ECO:0000318"/>
    <property type="project" value="GO_Central"/>
</dbReference>
<evidence type="ECO:0000256" key="3">
    <source>
        <dbReference type="ARBA" id="ARBA00012313"/>
    </source>
</evidence>
<dbReference type="GO" id="GO:0004601">
    <property type="term" value="F:peroxidase activity"/>
    <property type="evidence" value="ECO:0000318"/>
    <property type="project" value="GO_Central"/>
</dbReference>
<feature type="binding site" evidence="14">
    <location>
        <position position="188"/>
    </location>
    <ligand>
        <name>Ca(2+)</name>
        <dbReference type="ChEBI" id="CHEBI:29108"/>
        <label>2</label>
    </ligand>
</feature>
<keyword evidence="4 17" id="KW-0575">Peroxidase</keyword>
<gene>
    <name evidence="19" type="ORF">SELMODRAFT_81737</name>
</gene>
<evidence type="ECO:0000256" key="17">
    <source>
        <dbReference type="RuleBase" id="RU362060"/>
    </source>
</evidence>
<feature type="binding site" evidence="14">
    <location>
        <position position="64"/>
    </location>
    <ligand>
        <name>Ca(2+)</name>
        <dbReference type="ChEBI" id="CHEBI:29108"/>
        <label>1</label>
    </ligand>
</feature>
<comment type="similarity">
    <text evidence="2">Belongs to the peroxidase family. Ascorbate peroxidase subfamily.</text>
</comment>
<feature type="disulfide bond" evidence="16">
    <location>
        <begin position="194"/>
        <end position="223"/>
    </location>
</feature>
<evidence type="ECO:0000256" key="11">
    <source>
        <dbReference type="ARBA" id="ARBA00023180"/>
    </source>
</evidence>
<feature type="disulfide bond" evidence="16">
    <location>
        <begin position="32"/>
        <end position="109"/>
    </location>
</feature>
<evidence type="ECO:0000256" key="9">
    <source>
        <dbReference type="ARBA" id="ARBA00023004"/>
    </source>
</evidence>
<dbReference type="KEGG" id="smo:SELMODRAFT_81737"/>
<dbReference type="OMA" id="TKSWILK"/>
<keyword evidence="8 17" id="KW-0560">Oxidoreductase</keyword>
<comment type="cofactor">
    <cofactor evidence="14 17">
        <name>heme b</name>
        <dbReference type="ChEBI" id="CHEBI:60344"/>
    </cofactor>
    <text evidence="14 17">Binds 1 heme b (iron(II)-protoporphyrin IX) group per subunit.</text>
</comment>
<evidence type="ECO:0000313" key="20">
    <source>
        <dbReference type="Proteomes" id="UP000001514"/>
    </source>
</evidence>
<feature type="disulfide bond" evidence="16">
    <location>
        <begin position="65"/>
        <end position="70"/>
    </location>
</feature>
<keyword evidence="6 14" id="KW-0479">Metal-binding</keyword>
<evidence type="ECO:0000256" key="1">
    <source>
        <dbReference type="ARBA" id="ARBA00000189"/>
    </source>
</evidence>
<evidence type="ECO:0000256" key="5">
    <source>
        <dbReference type="ARBA" id="ARBA00022617"/>
    </source>
</evidence>
<dbReference type="GO" id="GO:0020037">
    <property type="term" value="F:heme binding"/>
    <property type="evidence" value="ECO:0007669"/>
    <property type="project" value="UniProtKB-UniRule"/>
</dbReference>
<dbReference type="Gene3D" id="1.10.420.10">
    <property type="entry name" value="Peroxidase, domain 2"/>
    <property type="match status" value="1"/>
</dbReference>
<evidence type="ECO:0000256" key="6">
    <source>
        <dbReference type="ARBA" id="ARBA00022723"/>
    </source>
</evidence>
<dbReference type="PROSITE" id="PS00435">
    <property type="entry name" value="PEROXIDASE_1"/>
    <property type="match status" value="1"/>
</dbReference>
<comment type="catalytic activity">
    <reaction evidence="1 17">
        <text>2 a phenolic donor + H2O2 = 2 a phenolic radical donor + 2 H2O</text>
        <dbReference type="Rhea" id="RHEA:56136"/>
        <dbReference type="ChEBI" id="CHEBI:15377"/>
        <dbReference type="ChEBI" id="CHEBI:16240"/>
        <dbReference type="ChEBI" id="CHEBI:139520"/>
        <dbReference type="ChEBI" id="CHEBI:139521"/>
        <dbReference type="EC" id="1.11.1.7"/>
    </reaction>
</comment>
<evidence type="ECO:0000256" key="14">
    <source>
        <dbReference type="PIRSR" id="PIRSR600823-3"/>
    </source>
</evidence>
<feature type="site" description="Transition state stabilizer" evidence="15">
    <location>
        <position position="59"/>
    </location>
</feature>
<evidence type="ECO:0000256" key="4">
    <source>
        <dbReference type="ARBA" id="ARBA00022559"/>
    </source>
</evidence>
<protein>
    <recommendedName>
        <fullName evidence="3 17">Peroxidase</fullName>
        <ecNumber evidence="3 17">1.11.1.7</ecNumber>
    </recommendedName>
</protein>
<feature type="binding site" evidence="14">
    <location>
        <position position="237"/>
    </location>
    <ligand>
        <name>Ca(2+)</name>
        <dbReference type="ChEBI" id="CHEBI:29108"/>
        <label>2</label>
    </ligand>
</feature>
<dbReference type="InParanoid" id="D8R0F6"/>
<feature type="binding site" evidence="13">
    <location>
        <position position="157"/>
    </location>
    <ligand>
        <name>substrate</name>
    </ligand>
</feature>
<evidence type="ECO:0000256" key="15">
    <source>
        <dbReference type="PIRSR" id="PIRSR600823-4"/>
    </source>
</evidence>
<dbReference type="PRINTS" id="PR00461">
    <property type="entry name" value="PLPEROXIDASE"/>
</dbReference>
<evidence type="ECO:0000256" key="2">
    <source>
        <dbReference type="ARBA" id="ARBA00006873"/>
    </source>
</evidence>
<dbReference type="InterPro" id="IPR002016">
    <property type="entry name" value="Haem_peroxidase"/>
</dbReference>
<evidence type="ECO:0000259" key="18">
    <source>
        <dbReference type="PROSITE" id="PS50873"/>
    </source>
</evidence>
<feature type="binding site" evidence="14">
    <location>
        <position position="240"/>
    </location>
    <ligand>
        <name>Ca(2+)</name>
        <dbReference type="ChEBI" id="CHEBI:29108"/>
        <label>2</label>
    </ligand>
</feature>
<dbReference type="PRINTS" id="PR00458">
    <property type="entry name" value="PEROXIDASE"/>
</dbReference>
<dbReference type="SUPFAM" id="SSF48113">
    <property type="entry name" value="Heme-dependent peroxidases"/>
    <property type="match status" value="1"/>
</dbReference>
<proteinExistence type="inferred from homology"/>
<dbReference type="CDD" id="cd00693">
    <property type="entry name" value="secretory_peroxidase"/>
    <property type="match status" value="1"/>
</dbReference>
<dbReference type="Gene3D" id="1.10.520.10">
    <property type="match status" value="1"/>
</dbReference>
<feature type="binding site" evidence="14">
    <location>
        <position position="245"/>
    </location>
    <ligand>
        <name>Ca(2+)</name>
        <dbReference type="ChEBI" id="CHEBI:29108"/>
        <label>2</label>
    </ligand>
</feature>
<keyword evidence="9 14" id="KW-0408">Iron</keyword>
<feature type="binding site" description="axial binding residue" evidence="14">
    <location>
        <position position="187"/>
    </location>
    <ligand>
        <name>heme b</name>
        <dbReference type="ChEBI" id="CHEBI:60344"/>
    </ligand>
    <ligandPart>
        <name>Fe</name>
        <dbReference type="ChEBI" id="CHEBI:18248"/>
    </ligandPart>
</feature>
<feature type="disulfide bond" evidence="16">
    <location>
        <begin position="115"/>
        <end position="315"/>
    </location>
</feature>
<dbReference type="HOGENOM" id="CLU_010543_0_1_1"/>
<comment type="subcellular location">
    <subcellularLocation>
        <location evidence="17">Secreted</location>
    </subcellularLocation>
</comment>
<dbReference type="PANTHER" id="PTHR31388">
    <property type="entry name" value="PEROXIDASE 72-RELATED"/>
    <property type="match status" value="1"/>
</dbReference>
<name>D8R0F6_SELML</name>
<feature type="signal peptide" evidence="17">
    <location>
        <begin position="1"/>
        <end position="21"/>
    </location>
</feature>
<keyword evidence="5 17" id="KW-0349">Heme</keyword>
<sequence>MACKLLFLAFLALSLGDCALGALSSSFYATSCPNLTNIVHAAVQQVVASEPRMCASLIRLFFHDCHVNGCDASILLAGASLEQNAFPNINSVRGYDVVNNIKALIEAQCPGKVSCADELVLIAQQCVTALGGPSWSVLFGRRDSLNASQSAANTNLPPPTFNVSALIANFKAHGLSLQDMVALSGAHTVGKSHCSSFKPRLYGPFQAPDAMNPTFNTSLQGQCPNVSSSDNNLVDLDQLTPVVFDNKYFVDLLNGTGVLFSDETLAIGGNSTAESLVWTYASNQTRFFLDFVTGMINMGNESPLQAPNGQIRLNCSRVN</sequence>
<dbReference type="AlphaFoldDB" id="D8R0F6"/>
<dbReference type="Proteomes" id="UP000001514">
    <property type="component" value="Unassembled WGS sequence"/>
</dbReference>
<dbReference type="GO" id="GO:0042744">
    <property type="term" value="P:hydrogen peroxide catabolic process"/>
    <property type="evidence" value="ECO:0007669"/>
    <property type="project" value="UniProtKB-KW"/>
</dbReference>
<keyword evidence="20" id="KW-1185">Reference proteome</keyword>
<dbReference type="GO" id="GO:0046872">
    <property type="term" value="F:metal ion binding"/>
    <property type="evidence" value="ECO:0007669"/>
    <property type="project" value="UniProtKB-UniRule"/>
</dbReference>
<feature type="binding site" evidence="14">
    <location>
        <position position="82"/>
    </location>
    <ligand>
        <name>Ca(2+)</name>
        <dbReference type="ChEBI" id="CHEBI:29108"/>
        <label>1</label>
    </ligand>
</feature>
<dbReference type="OrthoDB" id="2113341at2759"/>
<evidence type="ECO:0000313" key="19">
    <source>
        <dbReference type="EMBL" id="EFJ34576.1"/>
    </source>
</evidence>
<evidence type="ECO:0000256" key="10">
    <source>
        <dbReference type="ARBA" id="ARBA00023157"/>
    </source>
</evidence>
<feature type="chain" id="PRO_5005127262" description="Peroxidase" evidence="17">
    <location>
        <begin position="22"/>
        <end position="319"/>
    </location>
</feature>
<evidence type="ECO:0000256" key="7">
    <source>
        <dbReference type="ARBA" id="ARBA00022837"/>
    </source>
</evidence>
<dbReference type="PROSITE" id="PS50873">
    <property type="entry name" value="PEROXIDASE_4"/>
    <property type="match status" value="1"/>
</dbReference>
<dbReference type="STRING" id="88036.D8R0F6"/>
<dbReference type="GO" id="GO:0140825">
    <property type="term" value="F:lactoperoxidase activity"/>
    <property type="evidence" value="ECO:0007669"/>
    <property type="project" value="UniProtKB-EC"/>
</dbReference>
<reference evidence="19 20" key="1">
    <citation type="journal article" date="2011" name="Science">
        <title>The Selaginella genome identifies genetic changes associated with the evolution of vascular plants.</title>
        <authorList>
            <person name="Banks J.A."/>
            <person name="Nishiyama T."/>
            <person name="Hasebe M."/>
            <person name="Bowman J.L."/>
            <person name="Gribskov M."/>
            <person name="dePamphilis C."/>
            <person name="Albert V.A."/>
            <person name="Aono N."/>
            <person name="Aoyama T."/>
            <person name="Ambrose B.A."/>
            <person name="Ashton N.W."/>
            <person name="Axtell M.J."/>
            <person name="Barker E."/>
            <person name="Barker M.S."/>
            <person name="Bennetzen J.L."/>
            <person name="Bonawitz N.D."/>
            <person name="Chapple C."/>
            <person name="Cheng C."/>
            <person name="Correa L.G."/>
            <person name="Dacre M."/>
            <person name="DeBarry J."/>
            <person name="Dreyer I."/>
            <person name="Elias M."/>
            <person name="Engstrom E.M."/>
            <person name="Estelle M."/>
            <person name="Feng L."/>
            <person name="Finet C."/>
            <person name="Floyd S.K."/>
            <person name="Frommer W.B."/>
            <person name="Fujita T."/>
            <person name="Gramzow L."/>
            <person name="Gutensohn M."/>
            <person name="Harholt J."/>
            <person name="Hattori M."/>
            <person name="Heyl A."/>
            <person name="Hirai T."/>
            <person name="Hiwatashi Y."/>
            <person name="Ishikawa M."/>
            <person name="Iwata M."/>
            <person name="Karol K.G."/>
            <person name="Koehler B."/>
            <person name="Kolukisaoglu U."/>
            <person name="Kubo M."/>
            <person name="Kurata T."/>
            <person name="Lalonde S."/>
            <person name="Li K."/>
            <person name="Li Y."/>
            <person name="Litt A."/>
            <person name="Lyons E."/>
            <person name="Manning G."/>
            <person name="Maruyama T."/>
            <person name="Michael T.P."/>
            <person name="Mikami K."/>
            <person name="Miyazaki S."/>
            <person name="Morinaga S."/>
            <person name="Murata T."/>
            <person name="Mueller-Roeber B."/>
            <person name="Nelson D.R."/>
            <person name="Obara M."/>
            <person name="Oguri Y."/>
            <person name="Olmstead R.G."/>
            <person name="Onodera N."/>
            <person name="Petersen B.L."/>
            <person name="Pils B."/>
            <person name="Prigge M."/>
            <person name="Rensing S.A."/>
            <person name="Riano-Pachon D.M."/>
            <person name="Roberts A.W."/>
            <person name="Sato Y."/>
            <person name="Scheller H.V."/>
            <person name="Schulz B."/>
            <person name="Schulz C."/>
            <person name="Shakirov E.V."/>
            <person name="Shibagaki N."/>
            <person name="Shinohara N."/>
            <person name="Shippen D.E."/>
            <person name="Soerensen I."/>
            <person name="Sotooka R."/>
            <person name="Sugimoto N."/>
            <person name="Sugita M."/>
            <person name="Sumikawa N."/>
            <person name="Tanurdzic M."/>
            <person name="Theissen G."/>
            <person name="Ulvskov P."/>
            <person name="Wakazuki S."/>
            <person name="Weng J.K."/>
            <person name="Willats W.W."/>
            <person name="Wipf D."/>
            <person name="Wolf P.G."/>
            <person name="Yang L."/>
            <person name="Zimmer A.D."/>
            <person name="Zhu Q."/>
            <person name="Mitros T."/>
            <person name="Hellsten U."/>
            <person name="Loque D."/>
            <person name="Otillar R."/>
            <person name="Salamov A."/>
            <person name="Schmutz J."/>
            <person name="Shapiro H."/>
            <person name="Lindquist E."/>
            <person name="Lucas S."/>
            <person name="Rokhsar D."/>
            <person name="Grigoriev I.V."/>
        </authorList>
    </citation>
    <scope>NUCLEOTIDE SEQUENCE [LARGE SCALE GENOMIC DNA]</scope>
</reference>
<dbReference type="EMBL" id="GL377569">
    <property type="protein sequence ID" value="EFJ34576.1"/>
    <property type="molecule type" value="Genomic_DNA"/>
</dbReference>
<feature type="binding site" evidence="14">
    <location>
        <position position="73"/>
    </location>
    <ligand>
        <name>Ca(2+)</name>
        <dbReference type="ChEBI" id="CHEBI:29108"/>
        <label>1</label>
    </ligand>
</feature>
<dbReference type="eggNOG" id="ENOG502QT8W">
    <property type="taxonomic scope" value="Eukaryota"/>
</dbReference>
<feature type="active site" description="Proton acceptor" evidence="12">
    <location>
        <position position="63"/>
    </location>
</feature>
<dbReference type="InterPro" id="IPR010255">
    <property type="entry name" value="Haem_peroxidase_sf"/>
</dbReference>
<keyword evidence="11" id="KW-0325">Glycoprotein</keyword>
<dbReference type="PANTHER" id="PTHR31388:SF5">
    <property type="entry name" value="PEROXIDASE"/>
    <property type="match status" value="1"/>
</dbReference>
<dbReference type="EC" id="1.11.1.7" evidence="3 17"/>
<dbReference type="GO" id="GO:0005576">
    <property type="term" value="C:extracellular region"/>
    <property type="evidence" value="ECO:0007669"/>
    <property type="project" value="UniProtKB-SubCell"/>
</dbReference>
<evidence type="ECO:0000256" key="13">
    <source>
        <dbReference type="PIRSR" id="PIRSR600823-2"/>
    </source>
</evidence>
<evidence type="ECO:0000256" key="12">
    <source>
        <dbReference type="PIRSR" id="PIRSR600823-1"/>
    </source>
</evidence>
<dbReference type="Pfam" id="PF00141">
    <property type="entry name" value="peroxidase"/>
    <property type="match status" value="1"/>
</dbReference>